<name>A0A0A9F4W8_ARUDO</name>
<reference evidence="1" key="2">
    <citation type="journal article" date="2015" name="Data Brief">
        <title>Shoot transcriptome of the giant reed, Arundo donax.</title>
        <authorList>
            <person name="Barrero R.A."/>
            <person name="Guerrero F.D."/>
            <person name="Moolhuijzen P."/>
            <person name="Goolsby J.A."/>
            <person name="Tidwell J."/>
            <person name="Bellgard S.E."/>
            <person name="Bellgard M.I."/>
        </authorList>
    </citation>
    <scope>NUCLEOTIDE SEQUENCE</scope>
    <source>
        <tissue evidence="1">Shoot tissue taken approximately 20 cm above the soil surface</tissue>
    </source>
</reference>
<sequence length="25" mass="3052">MNVSYCRFFLRASLTTWLELVLKPY</sequence>
<dbReference type="EMBL" id="GBRH01191642">
    <property type="protein sequence ID" value="JAE06254.1"/>
    <property type="molecule type" value="Transcribed_RNA"/>
</dbReference>
<organism evidence="1">
    <name type="scientific">Arundo donax</name>
    <name type="common">Giant reed</name>
    <name type="synonym">Donax arundinaceus</name>
    <dbReference type="NCBI Taxonomy" id="35708"/>
    <lineage>
        <taxon>Eukaryota</taxon>
        <taxon>Viridiplantae</taxon>
        <taxon>Streptophyta</taxon>
        <taxon>Embryophyta</taxon>
        <taxon>Tracheophyta</taxon>
        <taxon>Spermatophyta</taxon>
        <taxon>Magnoliopsida</taxon>
        <taxon>Liliopsida</taxon>
        <taxon>Poales</taxon>
        <taxon>Poaceae</taxon>
        <taxon>PACMAD clade</taxon>
        <taxon>Arundinoideae</taxon>
        <taxon>Arundineae</taxon>
        <taxon>Arundo</taxon>
    </lineage>
</organism>
<dbReference type="AlphaFoldDB" id="A0A0A9F4W8"/>
<proteinExistence type="predicted"/>
<accession>A0A0A9F4W8</accession>
<reference evidence="1" key="1">
    <citation type="submission" date="2014-09" db="EMBL/GenBank/DDBJ databases">
        <authorList>
            <person name="Magalhaes I.L.F."/>
            <person name="Oliveira U."/>
            <person name="Santos F.R."/>
            <person name="Vidigal T.H.D.A."/>
            <person name="Brescovit A.D."/>
            <person name="Santos A.J."/>
        </authorList>
    </citation>
    <scope>NUCLEOTIDE SEQUENCE</scope>
    <source>
        <tissue evidence="1">Shoot tissue taken approximately 20 cm above the soil surface</tissue>
    </source>
</reference>
<evidence type="ECO:0000313" key="1">
    <source>
        <dbReference type="EMBL" id="JAE06254.1"/>
    </source>
</evidence>
<protein>
    <submittedName>
        <fullName evidence="1">Uncharacterized protein</fullName>
    </submittedName>
</protein>